<proteinExistence type="inferred from homology"/>
<dbReference type="Gene3D" id="2.30.180.10">
    <property type="entry name" value="FAS1 domain"/>
    <property type="match status" value="1"/>
</dbReference>
<dbReference type="PANTHER" id="PTHR33985:SF2">
    <property type="entry name" value="EXPRESSED PROTEIN"/>
    <property type="match status" value="1"/>
</dbReference>
<feature type="domain" description="FAS1" evidence="2">
    <location>
        <begin position="141"/>
        <end position="239"/>
    </location>
</feature>
<dbReference type="EMBL" id="QGNW01001947">
    <property type="protein sequence ID" value="RVW27604.1"/>
    <property type="molecule type" value="Genomic_DNA"/>
</dbReference>
<evidence type="ECO:0000313" key="3">
    <source>
        <dbReference type="EMBL" id="RVW27604.1"/>
    </source>
</evidence>
<dbReference type="PANTHER" id="PTHR33985">
    <property type="entry name" value="OS02G0491300 PROTEIN-RELATED"/>
    <property type="match status" value="1"/>
</dbReference>
<evidence type="ECO:0000256" key="1">
    <source>
        <dbReference type="ARBA" id="ARBA00007843"/>
    </source>
</evidence>
<sequence>MSRSFWSERKQRNSNGLCNQPSRFSFLSYNRSCARVHSTTTTFNPRSLPLTPQKLSLSLPKPQFMANLLQLTVLTFFFISTASAIDETSASSPVSSSLPPPPSPFPRDKDHPFSPISLFSPILINLGFHDLAMAIHSVTDSTFTAWSGPTTIFAPTDASIRSCMSCSVPRLLKEHTVAGAFSFHYLRTLAFGTKIETMVPGRCVTITSAGNNSRIFIGGVEITHPDLFNNGLIVVHGLDGFVTHLSPYSCNIERMTSLLLPPQPSERPQSISSFSITRLMLRDAMLRLRISGYGILSLALGVKYAELVALQNMTVFALDDASIFSGGHEYIHNVRFHIVPNRILMAADLAKLPVATVLPTLSQGQKLMVTTAGGGPTPMMINYVRIKATDVIDNLRVAVHALYSPFQHLQREVTAAENIGRSGFVASGSQAMRNEPCTKMDGNDCAAAPAPAAVIRPPFEMEDKDGL</sequence>
<dbReference type="Proteomes" id="UP000288805">
    <property type="component" value="Unassembled WGS sequence"/>
</dbReference>
<dbReference type="SUPFAM" id="SSF82153">
    <property type="entry name" value="FAS1 domain"/>
    <property type="match status" value="2"/>
</dbReference>
<comment type="similarity">
    <text evidence="1">Belongs to the fasciclin-like AGP family.</text>
</comment>
<dbReference type="InterPro" id="IPR000782">
    <property type="entry name" value="FAS1_domain"/>
</dbReference>
<evidence type="ECO:0000313" key="4">
    <source>
        <dbReference type="Proteomes" id="UP000288805"/>
    </source>
</evidence>
<protein>
    <recommendedName>
        <fullName evidence="2">FAS1 domain-containing protein</fullName>
    </recommendedName>
</protein>
<organism evidence="3 4">
    <name type="scientific">Vitis vinifera</name>
    <name type="common">Grape</name>
    <dbReference type="NCBI Taxonomy" id="29760"/>
    <lineage>
        <taxon>Eukaryota</taxon>
        <taxon>Viridiplantae</taxon>
        <taxon>Streptophyta</taxon>
        <taxon>Embryophyta</taxon>
        <taxon>Tracheophyta</taxon>
        <taxon>Spermatophyta</taxon>
        <taxon>Magnoliopsida</taxon>
        <taxon>eudicotyledons</taxon>
        <taxon>Gunneridae</taxon>
        <taxon>Pentapetalae</taxon>
        <taxon>rosids</taxon>
        <taxon>Vitales</taxon>
        <taxon>Vitaceae</taxon>
        <taxon>Viteae</taxon>
        <taxon>Vitis</taxon>
    </lineage>
</organism>
<name>A0A438CWL8_VITVI</name>
<evidence type="ECO:0000259" key="2">
    <source>
        <dbReference type="Pfam" id="PF02469"/>
    </source>
</evidence>
<comment type="caution">
    <text evidence="3">The sequence shown here is derived from an EMBL/GenBank/DDBJ whole genome shotgun (WGS) entry which is preliminary data.</text>
</comment>
<dbReference type="InterPro" id="IPR052806">
    <property type="entry name" value="Fasciclin-like_AGP"/>
</dbReference>
<accession>A0A438CWL8</accession>
<dbReference type="InterPro" id="IPR036378">
    <property type="entry name" value="FAS1_dom_sf"/>
</dbReference>
<dbReference type="Pfam" id="PF02469">
    <property type="entry name" value="Fasciclin"/>
    <property type="match status" value="1"/>
</dbReference>
<gene>
    <name evidence="3" type="ORF">CK203_103599</name>
</gene>
<reference evidence="3 4" key="1">
    <citation type="journal article" date="2018" name="PLoS Genet.">
        <title>Population sequencing reveals clonal diversity and ancestral inbreeding in the grapevine cultivar Chardonnay.</title>
        <authorList>
            <person name="Roach M.J."/>
            <person name="Johnson D.L."/>
            <person name="Bohlmann J."/>
            <person name="van Vuuren H.J."/>
            <person name="Jones S.J."/>
            <person name="Pretorius I.S."/>
            <person name="Schmidt S.A."/>
            <person name="Borneman A.R."/>
        </authorList>
    </citation>
    <scope>NUCLEOTIDE SEQUENCE [LARGE SCALE GENOMIC DNA]</scope>
    <source>
        <strain evidence="4">cv. Chardonnay</strain>
        <tissue evidence="3">Leaf</tissue>
    </source>
</reference>
<dbReference type="AlphaFoldDB" id="A0A438CWL8"/>